<dbReference type="Proteomes" id="UP000282438">
    <property type="component" value="Chromosome"/>
</dbReference>
<keyword evidence="3" id="KW-1185">Reference proteome</keyword>
<accession>A0A3S8ZQJ9</accession>
<feature type="signal peptide" evidence="1">
    <location>
        <begin position="1"/>
        <end position="19"/>
    </location>
</feature>
<proteinExistence type="predicted"/>
<organism evidence="2 3">
    <name type="scientific">Iodobacter ciconiae</name>
    <dbReference type="NCBI Taxonomy" id="2496266"/>
    <lineage>
        <taxon>Bacteria</taxon>
        <taxon>Pseudomonadati</taxon>
        <taxon>Pseudomonadota</taxon>
        <taxon>Betaproteobacteria</taxon>
        <taxon>Neisseriales</taxon>
        <taxon>Chitinibacteraceae</taxon>
        <taxon>Iodobacter</taxon>
    </lineage>
</organism>
<evidence type="ECO:0008006" key="4">
    <source>
        <dbReference type="Google" id="ProtNLM"/>
    </source>
</evidence>
<dbReference type="KEGG" id="iod:EJO50_04200"/>
<evidence type="ECO:0000313" key="2">
    <source>
        <dbReference type="EMBL" id="AZN35748.1"/>
    </source>
</evidence>
<reference evidence="2 3" key="1">
    <citation type="submission" date="2018-12" db="EMBL/GenBank/DDBJ databases">
        <title>Complete genome sequence of Iodobacter sp. H11R3.</title>
        <authorList>
            <person name="Bae J.-W."/>
        </authorList>
    </citation>
    <scope>NUCLEOTIDE SEQUENCE [LARGE SCALE GENOMIC DNA]</scope>
    <source>
        <strain evidence="2 3">H11R3</strain>
    </source>
</reference>
<protein>
    <recommendedName>
        <fullName evidence="4">DUF4124 domain-containing protein</fullName>
    </recommendedName>
</protein>
<feature type="chain" id="PRO_5019127802" description="DUF4124 domain-containing protein" evidence="1">
    <location>
        <begin position="20"/>
        <end position="137"/>
    </location>
</feature>
<dbReference type="EMBL" id="CP034433">
    <property type="protein sequence ID" value="AZN35748.1"/>
    <property type="molecule type" value="Genomic_DNA"/>
</dbReference>
<dbReference type="OrthoDB" id="8592054at2"/>
<evidence type="ECO:0000313" key="3">
    <source>
        <dbReference type="Proteomes" id="UP000282438"/>
    </source>
</evidence>
<name>A0A3S8ZQJ9_9NEIS</name>
<evidence type="ECO:0000256" key="1">
    <source>
        <dbReference type="SAM" id="SignalP"/>
    </source>
</evidence>
<keyword evidence="1" id="KW-0732">Signal</keyword>
<dbReference type="AlphaFoldDB" id="A0A3S8ZQJ9"/>
<sequence>MLHTLSALGIFFLSGTLFASAVYVQKDANGNMTFGDAASMSPKAKIHIIKPATIANMQASSPASAPNEALTLLNKMEQRNVKSIAESKEKLSKLYKKIAEEKNQDIRTNLFSQIQAETQSAEIYNTNLNQIKKTKTR</sequence>
<dbReference type="RefSeq" id="WP_125971766.1">
    <property type="nucleotide sequence ID" value="NZ_CP034433.1"/>
</dbReference>
<gene>
    <name evidence="2" type="ORF">EJO50_04200</name>
</gene>